<name>A0AAP0FWC8_9ASPA</name>
<dbReference type="EMBL" id="JBBWWQ010000019">
    <property type="protein sequence ID" value="KAK8919350.1"/>
    <property type="molecule type" value="Genomic_DNA"/>
</dbReference>
<comment type="caution">
    <text evidence="2">The sequence shown here is derived from an EMBL/GenBank/DDBJ whole genome shotgun (WGS) entry which is preliminary data.</text>
</comment>
<sequence>MITQFMHFYPTIDSGLNSAFFSISKDSLHGRCRRCSRLRSSAYCSVYYYAFTIFRTLISLVINLFSSFVSGFCTQVVYSILQVLA</sequence>
<keyword evidence="1" id="KW-0812">Transmembrane</keyword>
<keyword evidence="1" id="KW-0472">Membrane</keyword>
<proteinExistence type="predicted"/>
<gene>
    <name evidence="2" type="ORF">KSP39_PZI020958</name>
</gene>
<dbReference type="Proteomes" id="UP001418222">
    <property type="component" value="Unassembled WGS sequence"/>
</dbReference>
<feature type="transmembrane region" description="Helical" evidence="1">
    <location>
        <begin position="46"/>
        <end position="65"/>
    </location>
</feature>
<evidence type="ECO:0000313" key="2">
    <source>
        <dbReference type="EMBL" id="KAK8919350.1"/>
    </source>
</evidence>
<evidence type="ECO:0000256" key="1">
    <source>
        <dbReference type="SAM" id="Phobius"/>
    </source>
</evidence>
<keyword evidence="1" id="KW-1133">Transmembrane helix</keyword>
<organism evidence="2 3">
    <name type="scientific">Platanthera zijinensis</name>
    <dbReference type="NCBI Taxonomy" id="2320716"/>
    <lineage>
        <taxon>Eukaryota</taxon>
        <taxon>Viridiplantae</taxon>
        <taxon>Streptophyta</taxon>
        <taxon>Embryophyta</taxon>
        <taxon>Tracheophyta</taxon>
        <taxon>Spermatophyta</taxon>
        <taxon>Magnoliopsida</taxon>
        <taxon>Liliopsida</taxon>
        <taxon>Asparagales</taxon>
        <taxon>Orchidaceae</taxon>
        <taxon>Orchidoideae</taxon>
        <taxon>Orchideae</taxon>
        <taxon>Orchidinae</taxon>
        <taxon>Platanthera</taxon>
    </lineage>
</organism>
<keyword evidence="3" id="KW-1185">Reference proteome</keyword>
<dbReference type="AlphaFoldDB" id="A0AAP0FWC8"/>
<accession>A0AAP0FWC8</accession>
<reference evidence="2 3" key="1">
    <citation type="journal article" date="2022" name="Nat. Plants">
        <title>Genomes of leafy and leafless Platanthera orchids illuminate the evolution of mycoheterotrophy.</title>
        <authorList>
            <person name="Li M.H."/>
            <person name="Liu K.W."/>
            <person name="Li Z."/>
            <person name="Lu H.C."/>
            <person name="Ye Q.L."/>
            <person name="Zhang D."/>
            <person name="Wang J.Y."/>
            <person name="Li Y.F."/>
            <person name="Zhong Z.M."/>
            <person name="Liu X."/>
            <person name="Yu X."/>
            <person name="Liu D.K."/>
            <person name="Tu X.D."/>
            <person name="Liu B."/>
            <person name="Hao Y."/>
            <person name="Liao X.Y."/>
            <person name="Jiang Y.T."/>
            <person name="Sun W.H."/>
            <person name="Chen J."/>
            <person name="Chen Y.Q."/>
            <person name="Ai Y."/>
            <person name="Zhai J.W."/>
            <person name="Wu S.S."/>
            <person name="Zhou Z."/>
            <person name="Hsiao Y.Y."/>
            <person name="Wu W.L."/>
            <person name="Chen Y.Y."/>
            <person name="Lin Y.F."/>
            <person name="Hsu J.L."/>
            <person name="Li C.Y."/>
            <person name="Wang Z.W."/>
            <person name="Zhao X."/>
            <person name="Zhong W.Y."/>
            <person name="Ma X.K."/>
            <person name="Ma L."/>
            <person name="Huang J."/>
            <person name="Chen G.Z."/>
            <person name="Huang M.Z."/>
            <person name="Huang L."/>
            <person name="Peng D.H."/>
            <person name="Luo Y.B."/>
            <person name="Zou S.Q."/>
            <person name="Chen S.P."/>
            <person name="Lan S."/>
            <person name="Tsai W.C."/>
            <person name="Van de Peer Y."/>
            <person name="Liu Z.J."/>
        </authorList>
    </citation>
    <scope>NUCLEOTIDE SEQUENCE [LARGE SCALE GENOMIC DNA]</scope>
    <source>
        <strain evidence="2">Lor287</strain>
    </source>
</reference>
<protein>
    <submittedName>
        <fullName evidence="2">Uncharacterized protein</fullName>
    </submittedName>
</protein>
<evidence type="ECO:0000313" key="3">
    <source>
        <dbReference type="Proteomes" id="UP001418222"/>
    </source>
</evidence>